<dbReference type="KEGG" id="ptm:GSPATT00014365001"/>
<dbReference type="OrthoDB" id="313446at2759"/>
<reference evidence="1 2" key="1">
    <citation type="journal article" date="2006" name="Nature">
        <title>Global trends of whole-genome duplications revealed by the ciliate Paramecium tetraurelia.</title>
        <authorList>
            <consortium name="Genoscope"/>
            <person name="Aury J.-M."/>
            <person name="Jaillon O."/>
            <person name="Duret L."/>
            <person name="Noel B."/>
            <person name="Jubin C."/>
            <person name="Porcel B.M."/>
            <person name="Segurens B."/>
            <person name="Daubin V."/>
            <person name="Anthouard V."/>
            <person name="Aiach N."/>
            <person name="Arnaiz O."/>
            <person name="Billaut A."/>
            <person name="Beisson J."/>
            <person name="Blanc I."/>
            <person name="Bouhouche K."/>
            <person name="Camara F."/>
            <person name="Duharcourt S."/>
            <person name="Guigo R."/>
            <person name="Gogendeau D."/>
            <person name="Katinka M."/>
            <person name="Keller A.-M."/>
            <person name="Kissmehl R."/>
            <person name="Klotz C."/>
            <person name="Koll F."/>
            <person name="Le Moue A."/>
            <person name="Lepere C."/>
            <person name="Malinsky S."/>
            <person name="Nowacki M."/>
            <person name="Nowak J.K."/>
            <person name="Plattner H."/>
            <person name="Poulain J."/>
            <person name="Ruiz F."/>
            <person name="Serrano V."/>
            <person name="Zagulski M."/>
            <person name="Dessen P."/>
            <person name="Betermier M."/>
            <person name="Weissenbach J."/>
            <person name="Scarpelli C."/>
            <person name="Schachter V."/>
            <person name="Sperling L."/>
            <person name="Meyer E."/>
            <person name="Cohen J."/>
            <person name="Wincker P."/>
        </authorList>
    </citation>
    <scope>NUCLEOTIDE SEQUENCE [LARGE SCALE GENOMIC DNA]</scope>
    <source>
        <strain evidence="1 2">Stock d4-2</strain>
    </source>
</reference>
<dbReference type="GeneID" id="5032600"/>
<organism evidence="1 2">
    <name type="scientific">Paramecium tetraurelia</name>
    <dbReference type="NCBI Taxonomy" id="5888"/>
    <lineage>
        <taxon>Eukaryota</taxon>
        <taxon>Sar</taxon>
        <taxon>Alveolata</taxon>
        <taxon>Ciliophora</taxon>
        <taxon>Intramacronucleata</taxon>
        <taxon>Oligohymenophorea</taxon>
        <taxon>Peniculida</taxon>
        <taxon>Parameciidae</taxon>
        <taxon>Paramecium</taxon>
    </lineage>
</organism>
<dbReference type="HOGENOM" id="CLU_2459557_0_0_1"/>
<dbReference type="InParanoid" id="A0D8Q2"/>
<name>A0D8Q2_PARTE</name>
<accession>A0D8Q2</accession>
<sequence length="89" mass="10489">MKTYIVKYGNKENNEVLLIFQSSNTQILKVIIYLSCSIKTRYLFKAQSIQDVTLQIHRVGEIDKAKVFISDEDRSRDAFDCFLFRITYI</sequence>
<dbReference type="AlphaFoldDB" id="A0D8Q2"/>
<dbReference type="Proteomes" id="UP000000600">
    <property type="component" value="Unassembled WGS sequence"/>
</dbReference>
<proteinExistence type="predicted"/>
<keyword evidence="2" id="KW-1185">Reference proteome</keyword>
<dbReference type="RefSeq" id="XP_001446816.1">
    <property type="nucleotide sequence ID" value="XM_001446779.1"/>
</dbReference>
<evidence type="ECO:0000313" key="2">
    <source>
        <dbReference type="Proteomes" id="UP000000600"/>
    </source>
</evidence>
<dbReference type="EMBL" id="CT868330">
    <property type="protein sequence ID" value="CAK79419.1"/>
    <property type="molecule type" value="Genomic_DNA"/>
</dbReference>
<protein>
    <submittedName>
        <fullName evidence="1">Uncharacterized protein</fullName>
    </submittedName>
</protein>
<evidence type="ECO:0000313" key="1">
    <source>
        <dbReference type="EMBL" id="CAK79419.1"/>
    </source>
</evidence>
<gene>
    <name evidence="1" type="ORF">GSPATT00014365001</name>
</gene>